<dbReference type="InterPro" id="IPR055348">
    <property type="entry name" value="DctQ"/>
</dbReference>
<keyword evidence="6 9" id="KW-1133">Transmembrane helix</keyword>
<evidence type="ECO:0000313" key="12">
    <source>
        <dbReference type="Proteomes" id="UP000006061"/>
    </source>
</evidence>
<gene>
    <name evidence="11" type="ordered locus">Anamo_1104</name>
</gene>
<dbReference type="EMBL" id="CP003198">
    <property type="protein sequence ID" value="AFM21728.1"/>
    <property type="molecule type" value="Genomic_DNA"/>
</dbReference>
<sequence length="161" mass="18255" precursor="true">MFTKIYGYLCKIEQTIAGAFLCLIAIFVFISAIARSMHHPINWAEDLSMLLFAWAVFLSADVALRTRGFVGIDMIVSKFPARYRSFLFYLWSALVLVFLGILACYSIPLCINNYKRLFQALGISYSWATASVPVGALAMFITSILKIIDHHKENKSKERAR</sequence>
<evidence type="ECO:0000256" key="1">
    <source>
        <dbReference type="ARBA" id="ARBA00004429"/>
    </source>
</evidence>
<dbReference type="HOGENOM" id="CLU_086356_4_0_0"/>
<keyword evidence="7 9" id="KW-0472">Membrane</keyword>
<dbReference type="KEGG" id="amo:Anamo_1104"/>
<organism evidence="11 12">
    <name type="scientific">Acetomicrobium mobile (strain ATCC BAA-54 / DSM 13181 / JCM 12221 / NGA)</name>
    <name type="common">Anaerobaculum mobile</name>
    <dbReference type="NCBI Taxonomy" id="891968"/>
    <lineage>
        <taxon>Bacteria</taxon>
        <taxon>Thermotogati</taxon>
        <taxon>Synergistota</taxon>
        <taxon>Synergistia</taxon>
        <taxon>Synergistales</taxon>
        <taxon>Acetomicrobiaceae</taxon>
        <taxon>Acetomicrobium</taxon>
    </lineage>
</organism>
<dbReference type="GO" id="GO:0005886">
    <property type="term" value="C:plasma membrane"/>
    <property type="evidence" value="ECO:0007669"/>
    <property type="project" value="UniProtKB-SubCell"/>
</dbReference>
<reference evidence="12" key="1">
    <citation type="journal article" date="2013" name="Stand. Genomic Sci.">
        <title>Complete genome sequence of the moderate thermophile Anaerobaculum mobile type strain (NGA(T)).</title>
        <authorList>
            <person name="Mavromatis K."/>
            <person name="Stackebrandt E."/>
            <person name="Held B."/>
            <person name="Lapidus A."/>
            <person name="Nolan M."/>
            <person name="Lucas S."/>
            <person name="Hammon N."/>
            <person name="Deshpande S."/>
            <person name="Cheng J.F."/>
            <person name="Tapia R."/>
            <person name="Goodwin L.A."/>
            <person name="Pitluck S."/>
            <person name="Liolios K."/>
            <person name="Pagani I."/>
            <person name="Ivanova N."/>
            <person name="Mikhailova N."/>
            <person name="Huntemann M."/>
            <person name="Pati A."/>
            <person name="Chen A."/>
            <person name="Palaniappan K."/>
            <person name="Land M."/>
            <person name="Rohde M."/>
            <person name="Spring S."/>
            <person name="Goker M."/>
            <person name="Woyke T."/>
            <person name="Detter J.C."/>
            <person name="Bristow J."/>
            <person name="Eisen J.A."/>
            <person name="Markowitz V."/>
            <person name="Hugenholtz P."/>
            <person name="Klenk H.P."/>
            <person name="Kyrpides N.C."/>
        </authorList>
    </citation>
    <scope>NUCLEOTIDE SEQUENCE</scope>
    <source>
        <strain evidence="12">ATCC BAA-54 / DSM 13181 / NGA</strain>
    </source>
</reference>
<accession>I4BWS1</accession>
<keyword evidence="4" id="KW-0997">Cell inner membrane</keyword>
<dbReference type="AlphaFoldDB" id="I4BWS1"/>
<evidence type="ECO:0000256" key="7">
    <source>
        <dbReference type="ARBA" id="ARBA00023136"/>
    </source>
</evidence>
<dbReference type="eggNOG" id="COG3090">
    <property type="taxonomic scope" value="Bacteria"/>
</dbReference>
<dbReference type="PANTHER" id="PTHR35011:SF2">
    <property type="entry name" value="2,3-DIKETO-L-GULONATE TRAP TRANSPORTER SMALL PERMEASE PROTEIN YIAM"/>
    <property type="match status" value="1"/>
</dbReference>
<protein>
    <submittedName>
        <fullName evidence="11">TRAP-type C4-dicarboxylate transport system, small permease component</fullName>
    </submittedName>
</protein>
<keyword evidence="12" id="KW-1185">Reference proteome</keyword>
<evidence type="ECO:0000259" key="10">
    <source>
        <dbReference type="Pfam" id="PF04290"/>
    </source>
</evidence>
<feature type="transmembrane region" description="Helical" evidence="9">
    <location>
        <begin position="12"/>
        <end position="35"/>
    </location>
</feature>
<keyword evidence="2" id="KW-0813">Transport</keyword>
<evidence type="ECO:0000256" key="6">
    <source>
        <dbReference type="ARBA" id="ARBA00022989"/>
    </source>
</evidence>
<evidence type="ECO:0000256" key="2">
    <source>
        <dbReference type="ARBA" id="ARBA00022448"/>
    </source>
</evidence>
<evidence type="ECO:0000256" key="3">
    <source>
        <dbReference type="ARBA" id="ARBA00022475"/>
    </source>
</evidence>
<feature type="transmembrane region" description="Helical" evidence="9">
    <location>
        <begin position="86"/>
        <end position="108"/>
    </location>
</feature>
<dbReference type="Proteomes" id="UP000006061">
    <property type="component" value="Chromosome"/>
</dbReference>
<dbReference type="GO" id="GO:0015740">
    <property type="term" value="P:C4-dicarboxylate transport"/>
    <property type="evidence" value="ECO:0007669"/>
    <property type="project" value="TreeGrafter"/>
</dbReference>
<feature type="domain" description="Tripartite ATP-independent periplasmic transporters DctQ component" evidence="10">
    <location>
        <begin position="24"/>
        <end position="149"/>
    </location>
</feature>
<comment type="similarity">
    <text evidence="8">Belongs to the TRAP transporter small permease family.</text>
</comment>
<keyword evidence="5 9" id="KW-0812">Transmembrane</keyword>
<name>I4BWS1_ACEMN</name>
<comment type="subcellular location">
    <subcellularLocation>
        <location evidence="1">Cell inner membrane</location>
        <topology evidence="1">Multi-pass membrane protein</topology>
    </subcellularLocation>
</comment>
<dbReference type="PANTHER" id="PTHR35011">
    <property type="entry name" value="2,3-DIKETO-L-GULONATE TRAP TRANSPORTER SMALL PERMEASE PROTEIN YIAM"/>
    <property type="match status" value="1"/>
</dbReference>
<evidence type="ECO:0000256" key="8">
    <source>
        <dbReference type="ARBA" id="ARBA00038436"/>
    </source>
</evidence>
<dbReference type="InterPro" id="IPR007387">
    <property type="entry name" value="TRAP_DctQ"/>
</dbReference>
<dbReference type="STRING" id="891968.Anamo_1104"/>
<evidence type="ECO:0000256" key="9">
    <source>
        <dbReference type="SAM" id="Phobius"/>
    </source>
</evidence>
<evidence type="ECO:0000256" key="4">
    <source>
        <dbReference type="ARBA" id="ARBA00022519"/>
    </source>
</evidence>
<feature type="transmembrane region" description="Helical" evidence="9">
    <location>
        <begin position="47"/>
        <end position="65"/>
    </location>
</feature>
<dbReference type="Pfam" id="PF04290">
    <property type="entry name" value="DctQ"/>
    <property type="match status" value="1"/>
</dbReference>
<dbReference type="GO" id="GO:0022857">
    <property type="term" value="F:transmembrane transporter activity"/>
    <property type="evidence" value="ECO:0007669"/>
    <property type="project" value="TreeGrafter"/>
</dbReference>
<proteinExistence type="inferred from homology"/>
<evidence type="ECO:0000256" key="5">
    <source>
        <dbReference type="ARBA" id="ARBA00022692"/>
    </source>
</evidence>
<evidence type="ECO:0000313" key="11">
    <source>
        <dbReference type="EMBL" id="AFM21728.1"/>
    </source>
</evidence>
<keyword evidence="3" id="KW-1003">Cell membrane</keyword>
<feature type="transmembrane region" description="Helical" evidence="9">
    <location>
        <begin position="128"/>
        <end position="148"/>
    </location>
</feature>